<protein>
    <recommendedName>
        <fullName evidence="3">USP domain-containing protein</fullName>
    </recommendedName>
</protein>
<dbReference type="OrthoDB" id="3247165at2759"/>
<dbReference type="InterPro" id="IPR027417">
    <property type="entry name" value="P-loop_NTPase"/>
</dbReference>
<dbReference type="EMBL" id="JACETU010000006">
    <property type="protein sequence ID" value="KAF7426505.1"/>
    <property type="molecule type" value="Genomic_DNA"/>
</dbReference>
<dbReference type="AlphaFoldDB" id="A0A8H6ZWM6"/>
<name>A0A8H6ZWM6_PLEOS</name>
<dbReference type="GeneID" id="59378692"/>
<gene>
    <name evidence="1" type="ORF">PC9H_008874</name>
</gene>
<comment type="caution">
    <text evidence="1">The sequence shown here is derived from an EMBL/GenBank/DDBJ whole genome shotgun (WGS) entry which is preliminary data.</text>
</comment>
<keyword evidence="2" id="KW-1185">Reference proteome</keyword>
<dbReference type="VEuPathDB" id="FungiDB:PC9H_008874"/>
<evidence type="ECO:0000313" key="1">
    <source>
        <dbReference type="EMBL" id="KAF7426505.1"/>
    </source>
</evidence>
<reference evidence="1" key="1">
    <citation type="submission" date="2019-07" db="EMBL/GenBank/DDBJ databases">
        <authorList>
            <person name="Palmer J.M."/>
        </authorList>
    </citation>
    <scope>NUCLEOTIDE SEQUENCE</scope>
    <source>
        <strain evidence="1">PC9</strain>
    </source>
</reference>
<dbReference type="RefSeq" id="XP_036629809.1">
    <property type="nucleotide sequence ID" value="XM_036778381.1"/>
</dbReference>
<dbReference type="PANTHER" id="PTHR47642:SF6">
    <property type="entry name" value="ATP-DEPENDENT DNA HELICASE"/>
    <property type="match status" value="1"/>
</dbReference>
<dbReference type="InterPro" id="IPR051055">
    <property type="entry name" value="PIF1_helicase"/>
</dbReference>
<sequence>MSDEHVVDCNIHSLHSHTIGQSLKRLKQQEEAFGKALWHQVTTVVILRKNMRQKSQTAEDAKFCTALENMRYRACTLEDVQFLRGRVSTNIEGRPSVCNPNFRNVSIITARHVNKDAINVLGEQRFAAEHNLKLTMFYCEDTVAPIADFDEVRGKKRATKVQLEEGVQRILWEQPACSVEKKIPAKLNLCKGLPVMLRDNSATELCMTNGQEGFVYDWVAAVGLYGQHVLDVLFVKLKSPPVDVQFDGLPVNVVPILRTASHTWCELPSGKWLHVSRSQVEITVNYAMTDFASQGKTRVHNVVHLNDTTSHQGYYTALSRSATAAGTLILQAFNPAIISDKKCSGALRQEFRDIELLDDITRLQFEGRLPASVTGETRRTLIHAFRQHKSDSYVPQHVHSAIRWNRKQPYVEPDFSNLEWSIIPTQQMRKFLSDDFVEQMKEKTELWKNGETEPVKAEVTPTPVGKPNTSLGKTLKHGLHEESTSNAVSMKKCVKTTANTDNADHPAAHHLVPIGCQWSDNSCAYDTVISLLYNIWLDRPRTVLPLPELAGGLFPTLVKCFEQVEHSQARLTDVRNYLRQYLCMQRPNKFVYGEYASISAILDVLLSADSSQVVLSYSCAAGHCRSVSSGPHASFLVSLESSNNDSVSAWCSSQGSETRRSCTVCTERVMVKQMYKYPPYFVVFDFAADSLHIDREVQLTVLGTNVPYYLKCIIYHGRSHFIGRYIDVTGRVWVYDGMSNSGIMEYDTSSPSFDLTECRQMGAIAAVYVRSPRVHIRSG</sequence>
<evidence type="ECO:0008006" key="3">
    <source>
        <dbReference type="Google" id="ProtNLM"/>
    </source>
</evidence>
<dbReference type="Proteomes" id="UP000623687">
    <property type="component" value="Unassembled WGS sequence"/>
</dbReference>
<dbReference type="PANTHER" id="PTHR47642">
    <property type="entry name" value="ATP-DEPENDENT DNA HELICASE"/>
    <property type="match status" value="1"/>
</dbReference>
<organism evidence="1 2">
    <name type="scientific">Pleurotus ostreatus</name>
    <name type="common">Oyster mushroom</name>
    <name type="synonym">White-rot fungus</name>
    <dbReference type="NCBI Taxonomy" id="5322"/>
    <lineage>
        <taxon>Eukaryota</taxon>
        <taxon>Fungi</taxon>
        <taxon>Dikarya</taxon>
        <taxon>Basidiomycota</taxon>
        <taxon>Agaricomycotina</taxon>
        <taxon>Agaricomycetes</taxon>
        <taxon>Agaricomycetidae</taxon>
        <taxon>Agaricales</taxon>
        <taxon>Pleurotineae</taxon>
        <taxon>Pleurotaceae</taxon>
        <taxon>Pleurotus</taxon>
    </lineage>
</organism>
<accession>A0A8H6ZWM6</accession>
<dbReference type="SUPFAM" id="SSF52540">
    <property type="entry name" value="P-loop containing nucleoside triphosphate hydrolases"/>
    <property type="match status" value="1"/>
</dbReference>
<evidence type="ECO:0000313" key="2">
    <source>
        <dbReference type="Proteomes" id="UP000623687"/>
    </source>
</evidence>
<proteinExistence type="predicted"/>